<organism evidence="1 2">
    <name type="scientific">Anaerobaca lacustris</name>
    <dbReference type="NCBI Taxonomy" id="3044600"/>
    <lineage>
        <taxon>Bacteria</taxon>
        <taxon>Pseudomonadati</taxon>
        <taxon>Planctomycetota</taxon>
        <taxon>Phycisphaerae</taxon>
        <taxon>Sedimentisphaerales</taxon>
        <taxon>Anaerobacaceae</taxon>
        <taxon>Anaerobaca</taxon>
    </lineage>
</organism>
<reference evidence="1" key="1">
    <citation type="submission" date="2023-05" db="EMBL/GenBank/DDBJ databases">
        <title>Anaerotaeda fermentans gen. nov., sp. nov., a novel anaerobic planctomycete of the new family within the order Sedimentisphaerales isolated from Taman Peninsula, Russia.</title>
        <authorList>
            <person name="Khomyakova M.A."/>
            <person name="Merkel A.Y."/>
            <person name="Slobodkin A.I."/>
        </authorList>
    </citation>
    <scope>NUCLEOTIDE SEQUENCE</scope>
    <source>
        <strain evidence="1">M17dextr</strain>
    </source>
</reference>
<evidence type="ECO:0000313" key="2">
    <source>
        <dbReference type="Proteomes" id="UP001431776"/>
    </source>
</evidence>
<evidence type="ECO:0000313" key="1">
    <source>
        <dbReference type="EMBL" id="MDI6448169.1"/>
    </source>
</evidence>
<name>A0AAW6TV90_9BACT</name>
<dbReference type="PANTHER" id="PTHR37029">
    <property type="entry name" value="SSR1768 PROTEIN"/>
    <property type="match status" value="1"/>
</dbReference>
<dbReference type="EMBL" id="JASCXX010000003">
    <property type="protein sequence ID" value="MDI6448169.1"/>
    <property type="molecule type" value="Genomic_DNA"/>
</dbReference>
<dbReference type="PANTHER" id="PTHR37029:SF1">
    <property type="entry name" value="SSR1768 PROTEIN"/>
    <property type="match status" value="1"/>
</dbReference>
<dbReference type="AlphaFoldDB" id="A0AAW6TV90"/>
<comment type="caution">
    <text evidence="1">The sequence shown here is derived from an EMBL/GenBank/DDBJ whole genome shotgun (WGS) entry which is preliminary data.</text>
</comment>
<proteinExistence type="predicted"/>
<sequence length="73" mass="7990">MGKPHLAYFEKEDVLHLALAEGPEARSVELSPNITVELDDKGELIGIEILKASSYLRDTILESAQAKLLSVGR</sequence>
<keyword evidence="2" id="KW-1185">Reference proteome</keyword>
<accession>A0AAW6TV90</accession>
<dbReference type="InterPro" id="IPR019270">
    <property type="entry name" value="DUF2283"/>
</dbReference>
<protein>
    <submittedName>
        <fullName evidence="1">DUF2283 domain-containing protein</fullName>
    </submittedName>
</protein>
<dbReference type="RefSeq" id="WP_349243578.1">
    <property type="nucleotide sequence ID" value="NZ_JASCXX010000003.1"/>
</dbReference>
<dbReference type="Pfam" id="PF10049">
    <property type="entry name" value="DUF2283"/>
    <property type="match status" value="1"/>
</dbReference>
<gene>
    <name evidence="1" type="ORF">QJ522_03845</name>
</gene>
<dbReference type="Proteomes" id="UP001431776">
    <property type="component" value="Unassembled WGS sequence"/>
</dbReference>